<dbReference type="Proteomes" id="UP000054844">
    <property type="component" value="Unassembled WGS sequence"/>
</dbReference>
<dbReference type="Pfam" id="PF12697">
    <property type="entry name" value="Abhydrolase_6"/>
    <property type="match status" value="1"/>
</dbReference>
<dbReference type="InterPro" id="IPR050266">
    <property type="entry name" value="AB_hydrolase_sf"/>
</dbReference>
<evidence type="ECO:0000313" key="4">
    <source>
        <dbReference type="EMBL" id="ONH81527.1"/>
    </source>
</evidence>
<sequence>MRPQLPCMEPTPPRPPSSAPAADRNGPDAIRLVLLHFLGGSAREWQEVTRCLGEGVRPLALDLPGFGAAAAEPGYAVADMADRLAGIIAAQLPSCPPGRPPGRWVLVGHSMGAKLAAVLARRALDGEAGLEGLAGLVLLAGSPPSPEPMAEARREEMLGWFQGPPEERRAQAERFIDNNVVTLPPESRRLAIEDVLRANPAAWRHWLESGSREDWGRRVGILPYPALILAGGEDADLGPAAQRRLMAPHFPESRLEVLSGLRHLLPLEGPERVAALMRDFLAECAR</sequence>
<dbReference type="SUPFAM" id="SSF53474">
    <property type="entry name" value="alpha/beta-Hydrolases"/>
    <property type="match status" value="1"/>
</dbReference>
<evidence type="ECO:0000256" key="1">
    <source>
        <dbReference type="ARBA" id="ARBA00022801"/>
    </source>
</evidence>
<feature type="compositionally biased region" description="Pro residues" evidence="2">
    <location>
        <begin position="9"/>
        <end position="18"/>
    </location>
</feature>
<organism evidence="4 5">
    <name type="scientific">Roseomonas mucosa</name>
    <dbReference type="NCBI Taxonomy" id="207340"/>
    <lineage>
        <taxon>Bacteria</taxon>
        <taxon>Pseudomonadati</taxon>
        <taxon>Pseudomonadota</taxon>
        <taxon>Alphaproteobacteria</taxon>
        <taxon>Acetobacterales</taxon>
        <taxon>Roseomonadaceae</taxon>
        <taxon>Roseomonas</taxon>
    </lineage>
</organism>
<evidence type="ECO:0000256" key="2">
    <source>
        <dbReference type="SAM" id="MobiDB-lite"/>
    </source>
</evidence>
<dbReference type="InterPro" id="IPR029058">
    <property type="entry name" value="AB_hydrolase_fold"/>
</dbReference>
<dbReference type="PANTHER" id="PTHR43798">
    <property type="entry name" value="MONOACYLGLYCEROL LIPASE"/>
    <property type="match status" value="1"/>
</dbReference>
<dbReference type="STRING" id="207340.APZ41_019350"/>
<dbReference type="GO" id="GO:0016020">
    <property type="term" value="C:membrane"/>
    <property type="evidence" value="ECO:0007669"/>
    <property type="project" value="TreeGrafter"/>
</dbReference>
<accession>A0A1S8D0Z7</accession>
<proteinExistence type="predicted"/>
<evidence type="ECO:0000313" key="5">
    <source>
        <dbReference type="Proteomes" id="UP000054844"/>
    </source>
</evidence>
<reference evidence="4" key="1">
    <citation type="submission" date="2016-12" db="EMBL/GenBank/DDBJ databases">
        <title>Draft genome sequence of Roseomonas mucosa strain AU37, isolated from a peripheral intravenous catheter.</title>
        <authorList>
            <person name="Choudhury M.A."/>
            <person name="Sidjabat H.E."/>
            <person name="Wailan A.M."/>
            <person name="Zhang L."/>
            <person name="Marsh N.M."/>
            <person name="Rickard C.M."/>
            <person name="Davies M."/>
            <person name="Mcmillan D.J."/>
        </authorList>
    </citation>
    <scope>NUCLEOTIDE SEQUENCE [LARGE SCALE GENOMIC DNA]</scope>
    <source>
        <strain evidence="4">AU37</strain>
    </source>
</reference>
<name>A0A1S8D0Z7_9PROT</name>
<feature type="region of interest" description="Disordered" evidence="2">
    <location>
        <begin position="1"/>
        <end position="25"/>
    </location>
</feature>
<dbReference type="AlphaFoldDB" id="A0A1S8D0Z7"/>
<gene>
    <name evidence="4" type="ORF">APZ41_019350</name>
</gene>
<protein>
    <recommendedName>
        <fullName evidence="3">AB hydrolase-1 domain-containing protein</fullName>
    </recommendedName>
</protein>
<keyword evidence="1" id="KW-0378">Hydrolase</keyword>
<evidence type="ECO:0000259" key="3">
    <source>
        <dbReference type="Pfam" id="PF12697"/>
    </source>
</evidence>
<dbReference type="GO" id="GO:0016787">
    <property type="term" value="F:hydrolase activity"/>
    <property type="evidence" value="ECO:0007669"/>
    <property type="project" value="UniProtKB-KW"/>
</dbReference>
<keyword evidence="5" id="KW-1185">Reference proteome</keyword>
<feature type="domain" description="AB hydrolase-1" evidence="3">
    <location>
        <begin position="32"/>
        <end position="275"/>
    </location>
</feature>
<dbReference type="Gene3D" id="3.40.50.1820">
    <property type="entry name" value="alpha/beta hydrolase"/>
    <property type="match status" value="1"/>
</dbReference>
<dbReference type="PANTHER" id="PTHR43798:SF31">
    <property type="entry name" value="AB HYDROLASE SUPERFAMILY PROTEIN YCLE"/>
    <property type="match status" value="1"/>
</dbReference>
<dbReference type="InterPro" id="IPR000073">
    <property type="entry name" value="AB_hydrolase_1"/>
</dbReference>
<comment type="caution">
    <text evidence="4">The sequence shown here is derived from an EMBL/GenBank/DDBJ whole genome shotgun (WGS) entry which is preliminary data.</text>
</comment>
<dbReference type="EMBL" id="LLWF02000110">
    <property type="protein sequence ID" value="ONH81527.1"/>
    <property type="molecule type" value="Genomic_DNA"/>
</dbReference>